<keyword evidence="1" id="KW-1133">Transmembrane helix</keyword>
<dbReference type="Proteomes" id="UP000649799">
    <property type="component" value="Unassembled WGS sequence"/>
</dbReference>
<evidence type="ECO:0000256" key="1">
    <source>
        <dbReference type="SAM" id="Phobius"/>
    </source>
</evidence>
<organism evidence="2 3">
    <name type="scientific">Cyclobacterium plantarum</name>
    <dbReference type="NCBI Taxonomy" id="2716263"/>
    <lineage>
        <taxon>Bacteria</taxon>
        <taxon>Pseudomonadati</taxon>
        <taxon>Bacteroidota</taxon>
        <taxon>Cytophagia</taxon>
        <taxon>Cytophagales</taxon>
        <taxon>Cyclobacteriaceae</taxon>
        <taxon>Cyclobacterium</taxon>
    </lineage>
</organism>
<gene>
    <name evidence="2" type="ORF">G9Q97_13960</name>
</gene>
<reference evidence="2 3" key="1">
    <citation type="submission" date="2020-03" db="EMBL/GenBank/DDBJ databases">
        <title>Cyclobacterium plantarum sp. nov., a marine bacterium isolated from a coastal-marine wetland.</title>
        <authorList>
            <person name="Sanchez-Porro C."/>
            <person name="Ventosa A."/>
            <person name="Amoozegar M."/>
        </authorList>
    </citation>
    <scope>NUCLEOTIDE SEQUENCE [LARGE SCALE GENOMIC DNA]</scope>
    <source>
        <strain evidence="2 3">GBPx2</strain>
    </source>
</reference>
<dbReference type="EMBL" id="JAANYN010000005">
    <property type="protein sequence ID" value="NHE57916.1"/>
    <property type="molecule type" value="Genomic_DNA"/>
</dbReference>
<sequence>MKKETLIKTTGKIVAVITFLVIADYLIQEKYKSYKKTYTVGILGDTIKPYGQDFQVRFNFDFNGLRRHSFNSIGDNNIESKTYLIEVPIRKPGRSRILWDYPVPDTLKAPYEGWEEIPAFLKKREGD</sequence>
<dbReference type="RefSeq" id="WP_166147821.1">
    <property type="nucleotide sequence ID" value="NZ_JAANYN010000005.1"/>
</dbReference>
<name>A0ABX0HCL6_9BACT</name>
<evidence type="ECO:0000313" key="2">
    <source>
        <dbReference type="EMBL" id="NHE57916.1"/>
    </source>
</evidence>
<keyword evidence="3" id="KW-1185">Reference proteome</keyword>
<comment type="caution">
    <text evidence="2">The sequence shown here is derived from an EMBL/GenBank/DDBJ whole genome shotgun (WGS) entry which is preliminary data.</text>
</comment>
<accession>A0ABX0HCL6</accession>
<protein>
    <recommendedName>
        <fullName evidence="4">DUF3592 domain-containing protein</fullName>
    </recommendedName>
</protein>
<evidence type="ECO:0008006" key="4">
    <source>
        <dbReference type="Google" id="ProtNLM"/>
    </source>
</evidence>
<evidence type="ECO:0000313" key="3">
    <source>
        <dbReference type="Proteomes" id="UP000649799"/>
    </source>
</evidence>
<keyword evidence="1" id="KW-0472">Membrane</keyword>
<keyword evidence="1" id="KW-0812">Transmembrane</keyword>
<feature type="transmembrane region" description="Helical" evidence="1">
    <location>
        <begin position="6"/>
        <end position="27"/>
    </location>
</feature>
<proteinExistence type="predicted"/>